<evidence type="ECO:0000313" key="2">
    <source>
        <dbReference type="Proteomes" id="UP000004994"/>
    </source>
</evidence>
<protein>
    <submittedName>
        <fullName evidence="1">Uncharacterized protein</fullName>
    </submittedName>
</protein>
<proteinExistence type="predicted"/>
<dbReference type="Gramene" id="Solyc12g010115.1.1">
    <property type="protein sequence ID" value="Solyc12g010115.1.1"/>
    <property type="gene ID" value="Solyc12g010115.1"/>
</dbReference>
<dbReference type="Proteomes" id="UP000004994">
    <property type="component" value="Chromosome 12"/>
</dbReference>
<sequence length="101" mass="11537">MTSLSCMQTSQSSQWTEASSLSFFTRSRTISEVVAYRSKASQALKIWGVRNQFLMVSSELMSPFRDSASLAWPLLLRYNSKLSLACSYIAVSIWKRIEELR</sequence>
<keyword evidence="2" id="KW-1185">Reference proteome</keyword>
<organism evidence="1">
    <name type="scientific">Solanum lycopersicum</name>
    <name type="common">Tomato</name>
    <name type="synonym">Lycopersicon esculentum</name>
    <dbReference type="NCBI Taxonomy" id="4081"/>
    <lineage>
        <taxon>Eukaryota</taxon>
        <taxon>Viridiplantae</taxon>
        <taxon>Streptophyta</taxon>
        <taxon>Embryophyta</taxon>
        <taxon>Tracheophyta</taxon>
        <taxon>Spermatophyta</taxon>
        <taxon>Magnoliopsida</taxon>
        <taxon>eudicotyledons</taxon>
        <taxon>Gunneridae</taxon>
        <taxon>Pentapetalae</taxon>
        <taxon>asterids</taxon>
        <taxon>lamiids</taxon>
        <taxon>Solanales</taxon>
        <taxon>Solanaceae</taxon>
        <taxon>Solanoideae</taxon>
        <taxon>Solaneae</taxon>
        <taxon>Solanum</taxon>
        <taxon>Solanum subgen. Lycopersicon</taxon>
    </lineage>
</organism>
<name>A0A3Q7J4F9_SOLLC</name>
<reference evidence="1" key="2">
    <citation type="submission" date="2019-01" db="UniProtKB">
        <authorList>
            <consortium name="EnsemblPlants"/>
        </authorList>
    </citation>
    <scope>IDENTIFICATION</scope>
    <source>
        <strain evidence="1">cv. Heinz 1706</strain>
    </source>
</reference>
<evidence type="ECO:0000313" key="1">
    <source>
        <dbReference type="EnsemblPlants" id="Solyc12g010115.1.1"/>
    </source>
</evidence>
<accession>A0A3Q7J4F9</accession>
<dbReference type="InParanoid" id="A0A3Q7J4F9"/>
<dbReference type="EnsemblPlants" id="Solyc12g010115.1.1">
    <property type="protein sequence ID" value="Solyc12g010115.1.1"/>
    <property type="gene ID" value="Solyc12g010115.1"/>
</dbReference>
<dbReference type="AlphaFoldDB" id="A0A3Q7J4F9"/>
<reference evidence="1" key="1">
    <citation type="journal article" date="2012" name="Nature">
        <title>The tomato genome sequence provides insights into fleshy fruit evolution.</title>
        <authorList>
            <consortium name="Tomato Genome Consortium"/>
        </authorList>
    </citation>
    <scope>NUCLEOTIDE SEQUENCE [LARGE SCALE GENOMIC DNA]</scope>
    <source>
        <strain evidence="1">cv. Heinz 1706</strain>
    </source>
</reference>